<evidence type="ECO:0000313" key="3">
    <source>
        <dbReference type="Proteomes" id="UP001145742"/>
    </source>
</evidence>
<dbReference type="Proteomes" id="UP001145742">
    <property type="component" value="Unassembled WGS sequence"/>
</dbReference>
<sequence length="235" mass="26294">MENKEVICDSQHGFTKGKQCLANLVAFYNRASAMVNKGKAITVICLDLCKEFDTVPQGIFVNCEDTDLTDGAISGLRIGWMVELKRVVVNGLESKHTQVMSGVPQGLVLGLVLFKIFLCNRDSEIGCTLSKFEQHQAVWYTQHSGGKEYHSELGTWACANFMRFNKGKCKTLQMGQGNPKHKYRLDGEFIDGSPVEKDQNVGWGEARYDLLICILDCSRRVVASRLREVILPWGP</sequence>
<evidence type="ECO:0000313" key="2">
    <source>
        <dbReference type="EMBL" id="KAJ7426622.1"/>
    </source>
</evidence>
<comment type="caution">
    <text evidence="2">The sequence shown here is derived from an EMBL/GenBank/DDBJ whole genome shotgun (WGS) entry which is preliminary data.</text>
</comment>
<reference evidence="2" key="1">
    <citation type="submission" date="2019-10" db="EMBL/GenBank/DDBJ databases">
        <authorList>
            <person name="Soares A.E.R."/>
            <person name="Aleixo A."/>
            <person name="Schneider P."/>
            <person name="Miyaki C.Y."/>
            <person name="Schneider M.P."/>
            <person name="Mello C."/>
            <person name="Vasconcelos A.T.R."/>
        </authorList>
    </citation>
    <scope>NUCLEOTIDE SEQUENCE</scope>
    <source>
        <tissue evidence="2">Muscle</tissue>
    </source>
</reference>
<feature type="domain" description="Reverse transcriptase" evidence="1">
    <location>
        <begin position="5"/>
        <end position="172"/>
    </location>
</feature>
<dbReference type="PANTHER" id="PTHR33332">
    <property type="entry name" value="REVERSE TRANSCRIPTASE DOMAIN-CONTAINING PROTEIN"/>
    <property type="match status" value="1"/>
</dbReference>
<keyword evidence="3" id="KW-1185">Reference proteome</keyword>
<dbReference type="Pfam" id="PF00078">
    <property type="entry name" value="RVT_1"/>
    <property type="match status" value="1"/>
</dbReference>
<organism evidence="2 3">
    <name type="scientific">Willisornis vidua</name>
    <name type="common">Xingu scale-backed antbird</name>
    <dbReference type="NCBI Taxonomy" id="1566151"/>
    <lineage>
        <taxon>Eukaryota</taxon>
        <taxon>Metazoa</taxon>
        <taxon>Chordata</taxon>
        <taxon>Craniata</taxon>
        <taxon>Vertebrata</taxon>
        <taxon>Euteleostomi</taxon>
        <taxon>Archelosauria</taxon>
        <taxon>Archosauria</taxon>
        <taxon>Dinosauria</taxon>
        <taxon>Saurischia</taxon>
        <taxon>Theropoda</taxon>
        <taxon>Coelurosauria</taxon>
        <taxon>Aves</taxon>
        <taxon>Neognathae</taxon>
        <taxon>Neoaves</taxon>
        <taxon>Telluraves</taxon>
        <taxon>Australaves</taxon>
        <taxon>Passeriformes</taxon>
        <taxon>Thamnophilidae</taxon>
        <taxon>Willisornis</taxon>
    </lineage>
</organism>
<protein>
    <recommendedName>
        <fullName evidence="1">Reverse transcriptase domain-containing protein</fullName>
    </recommendedName>
</protein>
<gene>
    <name evidence="2" type="ORF">WISP_14201</name>
</gene>
<dbReference type="InterPro" id="IPR000477">
    <property type="entry name" value="RT_dom"/>
</dbReference>
<proteinExistence type="predicted"/>
<name>A0ABQ9DW44_9PASS</name>
<dbReference type="EMBL" id="WHWB01032180">
    <property type="protein sequence ID" value="KAJ7426622.1"/>
    <property type="molecule type" value="Genomic_DNA"/>
</dbReference>
<accession>A0ABQ9DW44</accession>
<evidence type="ECO:0000259" key="1">
    <source>
        <dbReference type="Pfam" id="PF00078"/>
    </source>
</evidence>